<evidence type="ECO:0000256" key="1">
    <source>
        <dbReference type="ARBA" id="ARBA00010617"/>
    </source>
</evidence>
<dbReference type="Pfam" id="PF00067">
    <property type="entry name" value="p450"/>
    <property type="match status" value="1"/>
</dbReference>
<dbReference type="Proteomes" id="UP000298652">
    <property type="component" value="Chromosome 2"/>
</dbReference>
<reference evidence="7" key="1">
    <citation type="submission" date="2019-03" db="EMBL/GenBank/DDBJ databases">
        <title>WGS assembly of Setaria viridis.</title>
        <authorList>
            <person name="Huang P."/>
            <person name="Jenkins J."/>
            <person name="Grimwood J."/>
            <person name="Barry K."/>
            <person name="Healey A."/>
            <person name="Mamidi S."/>
            <person name="Sreedasyam A."/>
            <person name="Shu S."/>
            <person name="Feldman M."/>
            <person name="Wu J."/>
            <person name="Yu Y."/>
            <person name="Chen C."/>
            <person name="Johnson J."/>
            <person name="Rokhsar D."/>
            <person name="Baxter I."/>
            <person name="Schmutz J."/>
            <person name="Brutnell T."/>
            <person name="Kellogg E."/>
        </authorList>
    </citation>
    <scope>NUCLEOTIDE SEQUENCE [LARGE SCALE GENOMIC DNA]</scope>
</reference>
<dbReference type="GO" id="GO:0020037">
    <property type="term" value="F:heme binding"/>
    <property type="evidence" value="ECO:0007669"/>
    <property type="project" value="InterPro"/>
</dbReference>
<keyword evidence="4" id="KW-0560">Oxidoreductase</keyword>
<dbReference type="Gramene" id="TKW33354">
    <property type="protein sequence ID" value="TKW33354"/>
    <property type="gene ID" value="SEVIR_2G228632v2"/>
</dbReference>
<feature type="region of interest" description="Disordered" evidence="6">
    <location>
        <begin position="170"/>
        <end position="206"/>
    </location>
</feature>
<evidence type="ECO:0000313" key="7">
    <source>
        <dbReference type="EMBL" id="TKW33354.1"/>
    </source>
</evidence>
<keyword evidence="2" id="KW-0349">Heme</keyword>
<dbReference type="InterPro" id="IPR036396">
    <property type="entry name" value="Cyt_P450_sf"/>
</dbReference>
<comment type="similarity">
    <text evidence="1">Belongs to the cytochrome P450 family.</text>
</comment>
<dbReference type="AlphaFoldDB" id="A0A4U6VWE9"/>
<gene>
    <name evidence="7" type="ORF">SEVIR_2G228632v2</name>
</gene>
<name>A0A4U6VWE9_SETVI</name>
<keyword evidence="3" id="KW-0479">Metal-binding</keyword>
<evidence type="ECO:0000256" key="6">
    <source>
        <dbReference type="SAM" id="MobiDB-lite"/>
    </source>
</evidence>
<evidence type="ECO:0000256" key="2">
    <source>
        <dbReference type="ARBA" id="ARBA00022617"/>
    </source>
</evidence>
<dbReference type="OMA" id="KTNDAAC"/>
<dbReference type="InterPro" id="IPR001128">
    <property type="entry name" value="Cyt_P450"/>
</dbReference>
<sequence>MPVVVGSSAEMAKFFLKTHDAAFADRPRFAVGKHTTYDYSDILWAPYGAYLRQARRICTAELFSAKWVESLEYIRDEEVRALLRDLRGASGSVVRLKGHLQMAALGVISRMVLGKKYVEAEDAAAEGAACRRRRRLPSSGSSSTSSSRLTARLILAIMAQLLCKRSARTHPPLGRAVPHTNPTHLTPAAAANSGAEADPHVTLSPSPSLFLSPSPLSLCKP</sequence>
<dbReference type="Gene3D" id="1.10.630.10">
    <property type="entry name" value="Cytochrome P450"/>
    <property type="match status" value="1"/>
</dbReference>
<dbReference type="PANTHER" id="PTHR47944:SF4">
    <property type="entry name" value="OS09G0441700 PROTEIN"/>
    <property type="match status" value="1"/>
</dbReference>
<dbReference type="GO" id="GO:0016705">
    <property type="term" value="F:oxidoreductase activity, acting on paired donors, with incorporation or reduction of molecular oxygen"/>
    <property type="evidence" value="ECO:0007669"/>
    <property type="project" value="InterPro"/>
</dbReference>
<dbReference type="EMBL" id="CM016553">
    <property type="protein sequence ID" value="TKW33354.1"/>
    <property type="molecule type" value="Genomic_DNA"/>
</dbReference>
<keyword evidence="8" id="KW-1185">Reference proteome</keyword>
<evidence type="ECO:0000256" key="4">
    <source>
        <dbReference type="ARBA" id="ARBA00023002"/>
    </source>
</evidence>
<dbReference type="SUPFAM" id="SSF48264">
    <property type="entry name" value="Cytochrome P450"/>
    <property type="match status" value="1"/>
</dbReference>
<evidence type="ECO:0000256" key="5">
    <source>
        <dbReference type="ARBA" id="ARBA00023004"/>
    </source>
</evidence>
<protein>
    <submittedName>
        <fullName evidence="7">Uncharacterized protein</fullName>
    </submittedName>
</protein>
<dbReference type="GO" id="GO:0005506">
    <property type="term" value="F:iron ion binding"/>
    <property type="evidence" value="ECO:0007669"/>
    <property type="project" value="InterPro"/>
</dbReference>
<accession>A0A4U6VWE9</accession>
<proteinExistence type="inferred from homology"/>
<keyword evidence="5" id="KW-0408">Iron</keyword>
<evidence type="ECO:0000313" key="8">
    <source>
        <dbReference type="Proteomes" id="UP000298652"/>
    </source>
</evidence>
<organism evidence="7 8">
    <name type="scientific">Setaria viridis</name>
    <name type="common">Green bristlegrass</name>
    <name type="synonym">Setaria italica subsp. viridis</name>
    <dbReference type="NCBI Taxonomy" id="4556"/>
    <lineage>
        <taxon>Eukaryota</taxon>
        <taxon>Viridiplantae</taxon>
        <taxon>Streptophyta</taxon>
        <taxon>Embryophyta</taxon>
        <taxon>Tracheophyta</taxon>
        <taxon>Spermatophyta</taxon>
        <taxon>Magnoliopsida</taxon>
        <taxon>Liliopsida</taxon>
        <taxon>Poales</taxon>
        <taxon>Poaceae</taxon>
        <taxon>PACMAD clade</taxon>
        <taxon>Panicoideae</taxon>
        <taxon>Panicodae</taxon>
        <taxon>Paniceae</taxon>
        <taxon>Cenchrinae</taxon>
        <taxon>Setaria</taxon>
    </lineage>
</organism>
<dbReference type="GO" id="GO:0004497">
    <property type="term" value="F:monooxygenase activity"/>
    <property type="evidence" value="ECO:0007669"/>
    <property type="project" value="InterPro"/>
</dbReference>
<dbReference type="PANTHER" id="PTHR47944">
    <property type="entry name" value="CYTOCHROME P450 98A9"/>
    <property type="match status" value="1"/>
</dbReference>
<evidence type="ECO:0000256" key="3">
    <source>
        <dbReference type="ARBA" id="ARBA00022723"/>
    </source>
</evidence>